<accession>A0A7W2LUL8</accession>
<dbReference type="NCBIfam" id="TIGR03696">
    <property type="entry name" value="Rhs_assc_core"/>
    <property type="match status" value="1"/>
</dbReference>
<evidence type="ECO:0000313" key="2">
    <source>
        <dbReference type="Proteomes" id="UP000577346"/>
    </source>
</evidence>
<protein>
    <submittedName>
        <fullName evidence="1">RHS repeat-associated core domain-containing protein</fullName>
    </submittedName>
</protein>
<name>A0A7W2LUL8_9PSED</name>
<dbReference type="InterPro" id="IPR022385">
    <property type="entry name" value="Rhs_assc_core"/>
</dbReference>
<reference evidence="1 2" key="1">
    <citation type="submission" date="2020-07" db="EMBL/GenBank/DDBJ databases">
        <title>Diversity of carbapenemase encoding genes among Pseudomonas putida group clinical isolates in a tertiary Brazilian hospital.</title>
        <authorList>
            <person name="Alberto-Lei F."/>
            <person name="Nodari C.S."/>
            <person name="Streling A.P."/>
            <person name="Paulino J.T."/>
            <person name="Bessa-Neto F.O."/>
            <person name="Cayo R."/>
            <person name="Gales A.C."/>
        </authorList>
    </citation>
    <scope>NUCLEOTIDE SEQUENCE [LARGE SCALE GENOMIC DNA]</scope>
    <source>
        <strain evidence="1 2">11213</strain>
    </source>
</reference>
<dbReference type="AlphaFoldDB" id="A0A7W2LUL8"/>
<gene>
    <name evidence="1" type="ORF">H4C15_07710</name>
</gene>
<organism evidence="1 2">
    <name type="scientific">Pseudomonas juntendi</name>
    <dbReference type="NCBI Taxonomy" id="2666183"/>
    <lineage>
        <taxon>Bacteria</taxon>
        <taxon>Pseudomonadati</taxon>
        <taxon>Pseudomonadota</taxon>
        <taxon>Gammaproteobacteria</taxon>
        <taxon>Pseudomonadales</taxon>
        <taxon>Pseudomonadaceae</taxon>
        <taxon>Pseudomonas</taxon>
    </lineage>
</organism>
<sequence length="314" mass="35434">MLETVKMAAKFFYQDNTLVNVIASERASRYVRTEEVILSDRSGDVFPASLLACELGGTVGGAVSQHRLSEFRYAPYGLRSETLSEVTQLGFNGEYCLPGVALYLLGNGYRAYNPGTMRFVSPDSISPFHVLNAYSYCRNDPINNADPSGHRPETRAARLRAASQFLDGKSGIIASWAATVRMLGKQTLLEDARDTKRRALEGMQLAYAESGDKIKWLSKKLRKRDYNDSVDMVREMLDKFVDGYEWHLKAVNREFNSKVKLWAENEANINDIVQQARLTRSNLNLDQEANGSNGSNGSNKKTNWLRRLTNRIRR</sequence>
<proteinExistence type="predicted"/>
<dbReference type="Proteomes" id="UP000577346">
    <property type="component" value="Unassembled WGS sequence"/>
</dbReference>
<evidence type="ECO:0000313" key="1">
    <source>
        <dbReference type="EMBL" id="MBA6147397.1"/>
    </source>
</evidence>
<comment type="caution">
    <text evidence="1">The sequence shown here is derived from an EMBL/GenBank/DDBJ whole genome shotgun (WGS) entry which is preliminary data.</text>
</comment>
<dbReference type="Gene3D" id="2.180.10.10">
    <property type="entry name" value="RHS repeat-associated core"/>
    <property type="match status" value="1"/>
</dbReference>
<dbReference type="EMBL" id="JACGDA010000011">
    <property type="protein sequence ID" value="MBA6147397.1"/>
    <property type="molecule type" value="Genomic_DNA"/>
</dbReference>